<dbReference type="EMBL" id="QRXG01000058">
    <property type="protein sequence ID" value="RGT76591.1"/>
    <property type="molecule type" value="Genomic_DNA"/>
</dbReference>
<evidence type="ECO:0000313" key="2">
    <source>
        <dbReference type="EMBL" id="RGT76591.1"/>
    </source>
</evidence>
<evidence type="ECO:0000313" key="3">
    <source>
        <dbReference type="Proteomes" id="UP000266066"/>
    </source>
</evidence>
<reference evidence="3 4" key="1">
    <citation type="submission" date="2018-08" db="EMBL/GenBank/DDBJ databases">
        <title>A genome reference for cultivated species of the human gut microbiota.</title>
        <authorList>
            <person name="Zou Y."/>
            <person name="Xue W."/>
            <person name="Luo G."/>
        </authorList>
    </citation>
    <scope>NUCLEOTIDE SEQUENCE [LARGE SCALE GENOMIC DNA]</scope>
    <source>
        <strain evidence="2 4">AF18-16LB</strain>
        <strain evidence="1 3">AF25-15</strain>
    </source>
</reference>
<comment type="caution">
    <text evidence="1">The sequence shown here is derived from an EMBL/GenBank/DDBJ whole genome shotgun (WGS) entry which is preliminary data.</text>
</comment>
<dbReference type="EMBL" id="QRUJ01000053">
    <property type="protein sequence ID" value="RGR50888.1"/>
    <property type="molecule type" value="Genomic_DNA"/>
</dbReference>
<evidence type="ECO:0000313" key="4">
    <source>
        <dbReference type="Proteomes" id="UP000284296"/>
    </source>
</evidence>
<name>A0A395UTN5_9FIRM</name>
<accession>A0A395UTN5</accession>
<dbReference type="AlphaFoldDB" id="A0A395UTN5"/>
<gene>
    <name evidence="2" type="ORF">DWX06_16325</name>
    <name evidence="1" type="ORF">DWY38_16730</name>
</gene>
<sequence length="162" mass="18720">MCLAYQSGSSSNKFSNWDDMKDAYKGKVTKFLKGNKPKGSPIPKNWFEKGGTLEIETLDDGSQIWKYTSAKGDTVPYINQQVKFPKQYMFPDEDIAEFSIGKFTGDRELDKKAALEFLRSEGYDEIPDGYVLHHDYENGKMQLIEEEIHRIFTHYGGNYYNK</sequence>
<dbReference type="Proteomes" id="UP000284296">
    <property type="component" value="Unassembled WGS sequence"/>
</dbReference>
<protein>
    <submittedName>
        <fullName evidence="1">Uncharacterized protein</fullName>
    </submittedName>
</protein>
<organism evidence="1 3">
    <name type="scientific">Agathobacter rectalis</name>
    <dbReference type="NCBI Taxonomy" id="39491"/>
    <lineage>
        <taxon>Bacteria</taxon>
        <taxon>Bacillati</taxon>
        <taxon>Bacillota</taxon>
        <taxon>Clostridia</taxon>
        <taxon>Lachnospirales</taxon>
        <taxon>Lachnospiraceae</taxon>
        <taxon>Agathobacter</taxon>
    </lineage>
</organism>
<proteinExistence type="predicted"/>
<dbReference type="Proteomes" id="UP000266066">
    <property type="component" value="Unassembled WGS sequence"/>
</dbReference>
<dbReference type="Pfam" id="PF12639">
    <property type="entry name" value="Colicin-DNase"/>
    <property type="match status" value="1"/>
</dbReference>
<evidence type="ECO:0000313" key="1">
    <source>
        <dbReference type="EMBL" id="RGR50888.1"/>
    </source>
</evidence>